<dbReference type="InterPro" id="IPR019821">
    <property type="entry name" value="Kinesin_motor_CS"/>
</dbReference>
<evidence type="ECO:0000256" key="2">
    <source>
        <dbReference type="ARBA" id="ARBA00022490"/>
    </source>
</evidence>
<dbReference type="GO" id="GO:0005524">
    <property type="term" value="F:ATP binding"/>
    <property type="evidence" value="ECO:0007669"/>
    <property type="project" value="UniProtKB-UniRule"/>
</dbReference>
<feature type="domain" description="Kinesin motor" evidence="11">
    <location>
        <begin position="5"/>
        <end position="323"/>
    </location>
</feature>
<dbReference type="GO" id="GO:0003777">
    <property type="term" value="F:microtubule motor activity"/>
    <property type="evidence" value="ECO:0000318"/>
    <property type="project" value="GO_Central"/>
</dbReference>
<dbReference type="Pfam" id="PF00225">
    <property type="entry name" value="Kinesin"/>
    <property type="match status" value="1"/>
</dbReference>
<evidence type="ECO:0000256" key="7">
    <source>
        <dbReference type="ARBA" id="ARBA00023212"/>
    </source>
</evidence>
<feature type="binding site" evidence="9">
    <location>
        <begin position="84"/>
        <end position="91"/>
    </location>
    <ligand>
        <name>ATP</name>
        <dbReference type="ChEBI" id="CHEBI:30616"/>
    </ligand>
</feature>
<dbReference type="SMART" id="SM00129">
    <property type="entry name" value="KISc"/>
    <property type="match status" value="1"/>
</dbReference>
<reference evidence="12 13" key="1">
    <citation type="journal article" date="2007" name="Science">
        <title>Sea anemone genome reveals ancestral eumetazoan gene repertoire and genomic organization.</title>
        <authorList>
            <person name="Putnam N.H."/>
            <person name="Srivastava M."/>
            <person name="Hellsten U."/>
            <person name="Dirks B."/>
            <person name="Chapman J."/>
            <person name="Salamov A."/>
            <person name="Terry A."/>
            <person name="Shapiro H."/>
            <person name="Lindquist E."/>
            <person name="Kapitonov V.V."/>
            <person name="Jurka J."/>
            <person name="Genikhovich G."/>
            <person name="Grigoriev I.V."/>
            <person name="Lucas S.M."/>
            <person name="Steele R.E."/>
            <person name="Finnerty J.R."/>
            <person name="Technau U."/>
            <person name="Martindale M.Q."/>
            <person name="Rokhsar D.S."/>
        </authorList>
    </citation>
    <scope>NUCLEOTIDE SEQUENCE [LARGE SCALE GENOMIC DNA]</scope>
    <source>
        <strain evidence="13">CH2 X CH6</strain>
    </source>
</reference>
<evidence type="ECO:0000313" key="12">
    <source>
        <dbReference type="EMBL" id="EDO49990.1"/>
    </source>
</evidence>
<keyword evidence="6 9" id="KW-0505">Motor protein</keyword>
<dbReference type="SUPFAM" id="SSF52540">
    <property type="entry name" value="P-loop containing nucleoside triphosphate hydrolases"/>
    <property type="match status" value="1"/>
</dbReference>
<dbReference type="STRING" id="45351.A7REX9"/>
<dbReference type="GO" id="GO:0016887">
    <property type="term" value="F:ATP hydrolysis activity"/>
    <property type="evidence" value="ECO:0000318"/>
    <property type="project" value="GO_Central"/>
</dbReference>
<dbReference type="GO" id="GO:0005874">
    <property type="term" value="C:microtubule"/>
    <property type="evidence" value="ECO:0000318"/>
    <property type="project" value="GO_Central"/>
</dbReference>
<dbReference type="PROSITE" id="PS00411">
    <property type="entry name" value="KINESIN_MOTOR_1"/>
    <property type="match status" value="1"/>
</dbReference>
<evidence type="ECO:0000256" key="5">
    <source>
        <dbReference type="ARBA" id="ARBA00022840"/>
    </source>
</evidence>
<dbReference type="Proteomes" id="UP000001593">
    <property type="component" value="Unassembled WGS sequence"/>
</dbReference>
<evidence type="ECO:0000256" key="6">
    <source>
        <dbReference type="ARBA" id="ARBA00023175"/>
    </source>
</evidence>
<keyword evidence="2" id="KW-0963">Cytoplasm</keyword>
<dbReference type="PANTHER" id="PTHR47969:SF25">
    <property type="entry name" value="KINESIN MOTOR DOMAIN-CONTAINING PROTEIN"/>
    <property type="match status" value="1"/>
</dbReference>
<dbReference type="FunFam" id="3.40.850.10:FF:000019">
    <property type="entry name" value="Kinesin-like protein KIN-5D"/>
    <property type="match status" value="1"/>
</dbReference>
<comment type="subcellular location">
    <subcellularLocation>
        <location evidence="1">Cytoplasm</location>
        <location evidence="1">Cytoskeleton</location>
    </subcellularLocation>
</comment>
<gene>
    <name evidence="12" type="ORF">NEMVEDRAFT_v1g79512</name>
</gene>
<dbReference type="PRINTS" id="PR00380">
    <property type="entry name" value="KINESINHEAVY"/>
</dbReference>
<proteinExistence type="inferred from homology"/>
<keyword evidence="5 9" id="KW-0067">ATP-binding</keyword>
<dbReference type="GO" id="GO:0005871">
    <property type="term" value="C:kinesin complex"/>
    <property type="evidence" value="ECO:0000318"/>
    <property type="project" value="GO_Central"/>
</dbReference>
<evidence type="ECO:0000313" key="13">
    <source>
        <dbReference type="Proteomes" id="UP000001593"/>
    </source>
</evidence>
<dbReference type="Gene3D" id="3.40.850.10">
    <property type="entry name" value="Kinesin motor domain"/>
    <property type="match status" value="1"/>
</dbReference>
<evidence type="ECO:0000256" key="1">
    <source>
        <dbReference type="ARBA" id="ARBA00004245"/>
    </source>
</evidence>
<dbReference type="InterPro" id="IPR036961">
    <property type="entry name" value="Kinesin_motor_dom_sf"/>
</dbReference>
<name>A7REX9_NEMVE</name>
<sequence>MSEVPVRVAVRVRPLVGQEKVHQVPQCVEFVANKPQLILGKDRGFTFDYVFQPDASQVEVYESCIEPLVKSCLEGYNATVFAYGQTGSGKTYTIGGLDTGGLMDDQYGIIPRAVKQIFQAFESKQKIVFEVHVSYIEIYLEELRDLLDLDTSSKDIHIREDDKGNTGAMEQPVQSLDEVMSCLDTGSAARHTGATNMNEQSSRSHAIFTMYIDYMDYKYSKFHFVDLAGSERVDRTGNVGDRFKESVQINTGLLALGNVISALADARKKILHVPYRESKVTRLLKDSLGGNARTTMITCLSPAAADFAENLNTLKFATRARNIRNKPVINRDPQNTKLAEMQNQIMVKCFKLVHGFCVT</sequence>
<organism evidence="12 13">
    <name type="scientific">Nematostella vectensis</name>
    <name type="common">Starlet sea anemone</name>
    <dbReference type="NCBI Taxonomy" id="45351"/>
    <lineage>
        <taxon>Eukaryota</taxon>
        <taxon>Metazoa</taxon>
        <taxon>Cnidaria</taxon>
        <taxon>Anthozoa</taxon>
        <taxon>Hexacorallia</taxon>
        <taxon>Actiniaria</taxon>
        <taxon>Edwardsiidae</taxon>
        <taxon>Nematostella</taxon>
    </lineage>
</organism>
<comment type="similarity">
    <text evidence="8">Belongs to the TRAFAC class myosin-kinesin ATPase superfamily. Kinesin family. KIN-5/BimC subfamily.</text>
</comment>
<dbReference type="eggNOG" id="KOG0244">
    <property type="taxonomic scope" value="Eukaryota"/>
</dbReference>
<keyword evidence="4 9" id="KW-0547">Nucleotide-binding</keyword>
<dbReference type="GO" id="GO:0007010">
    <property type="term" value="P:cytoskeleton organization"/>
    <property type="evidence" value="ECO:0007669"/>
    <property type="project" value="UniProtKB-ARBA"/>
</dbReference>
<evidence type="ECO:0000259" key="11">
    <source>
        <dbReference type="PROSITE" id="PS50067"/>
    </source>
</evidence>
<evidence type="ECO:0000256" key="3">
    <source>
        <dbReference type="ARBA" id="ARBA00022701"/>
    </source>
</evidence>
<dbReference type="InterPro" id="IPR001752">
    <property type="entry name" value="Kinesin_motor_dom"/>
</dbReference>
<keyword evidence="7" id="KW-0206">Cytoskeleton</keyword>
<accession>A7REX9</accession>
<dbReference type="PANTHER" id="PTHR47969">
    <property type="entry name" value="CHROMOSOME-ASSOCIATED KINESIN KIF4A-RELATED"/>
    <property type="match status" value="1"/>
</dbReference>
<protein>
    <recommendedName>
        <fullName evidence="10">Kinesin-like protein</fullName>
    </recommendedName>
</protein>
<keyword evidence="13" id="KW-1185">Reference proteome</keyword>
<dbReference type="HOGENOM" id="CLU_001485_2_1_1"/>
<evidence type="ECO:0000256" key="9">
    <source>
        <dbReference type="PROSITE-ProRule" id="PRU00283"/>
    </source>
</evidence>
<dbReference type="AlphaFoldDB" id="A7REX9"/>
<dbReference type="GO" id="GO:0005737">
    <property type="term" value="C:cytoplasm"/>
    <property type="evidence" value="ECO:0000318"/>
    <property type="project" value="GO_Central"/>
</dbReference>
<evidence type="ECO:0000256" key="10">
    <source>
        <dbReference type="RuleBase" id="RU000394"/>
    </source>
</evidence>
<dbReference type="InterPro" id="IPR027417">
    <property type="entry name" value="P-loop_NTPase"/>
</dbReference>
<dbReference type="GO" id="GO:0008017">
    <property type="term" value="F:microtubule binding"/>
    <property type="evidence" value="ECO:0000318"/>
    <property type="project" value="GO_Central"/>
</dbReference>
<keyword evidence="3 10" id="KW-0493">Microtubule</keyword>
<dbReference type="EMBL" id="DS469507">
    <property type="protein sequence ID" value="EDO49990.1"/>
    <property type="molecule type" value="Genomic_DNA"/>
</dbReference>
<evidence type="ECO:0000256" key="4">
    <source>
        <dbReference type="ARBA" id="ARBA00022741"/>
    </source>
</evidence>
<dbReference type="PROSITE" id="PS50067">
    <property type="entry name" value="KINESIN_MOTOR_2"/>
    <property type="match status" value="1"/>
</dbReference>
<dbReference type="InParanoid" id="A7REX9"/>
<dbReference type="PhylomeDB" id="A7REX9"/>
<dbReference type="GO" id="GO:0007018">
    <property type="term" value="P:microtubule-based movement"/>
    <property type="evidence" value="ECO:0000318"/>
    <property type="project" value="GO_Central"/>
</dbReference>
<dbReference type="InterPro" id="IPR027640">
    <property type="entry name" value="Kinesin-like_fam"/>
</dbReference>
<evidence type="ECO:0000256" key="8">
    <source>
        <dbReference type="ARBA" id="ARBA00034704"/>
    </source>
</evidence>
<dbReference type="OMA" id="PIAWHAR"/>